<keyword evidence="1" id="KW-0175">Coiled coil</keyword>
<proteinExistence type="predicted"/>
<evidence type="ECO:0000313" key="3">
    <source>
        <dbReference type="EMBL" id="CAG7829281.1"/>
    </source>
</evidence>
<dbReference type="Proteomes" id="UP000708208">
    <property type="component" value="Unassembled WGS sequence"/>
</dbReference>
<keyword evidence="4" id="KW-1185">Reference proteome</keyword>
<organism evidence="3 4">
    <name type="scientific">Allacma fusca</name>
    <dbReference type="NCBI Taxonomy" id="39272"/>
    <lineage>
        <taxon>Eukaryota</taxon>
        <taxon>Metazoa</taxon>
        <taxon>Ecdysozoa</taxon>
        <taxon>Arthropoda</taxon>
        <taxon>Hexapoda</taxon>
        <taxon>Collembola</taxon>
        <taxon>Symphypleona</taxon>
        <taxon>Sminthuridae</taxon>
        <taxon>Allacma</taxon>
    </lineage>
</organism>
<evidence type="ECO:0000256" key="2">
    <source>
        <dbReference type="SAM" id="MobiDB-lite"/>
    </source>
</evidence>
<comment type="caution">
    <text evidence="3">The sequence shown here is derived from an EMBL/GenBank/DDBJ whole genome shotgun (WGS) entry which is preliminary data.</text>
</comment>
<feature type="region of interest" description="Disordered" evidence="2">
    <location>
        <begin position="709"/>
        <end position="736"/>
    </location>
</feature>
<name>A0A8J2LW84_9HEXA</name>
<feature type="coiled-coil region" evidence="1">
    <location>
        <begin position="183"/>
        <end position="309"/>
    </location>
</feature>
<dbReference type="EMBL" id="CAJVCH010550797">
    <property type="protein sequence ID" value="CAG7829281.1"/>
    <property type="molecule type" value="Genomic_DNA"/>
</dbReference>
<protein>
    <submittedName>
        <fullName evidence="3">Uncharacterized protein</fullName>
    </submittedName>
</protein>
<sequence length="756" mass="87784">MSEELLRTNSDGHTSVMSNQQLSESLVNERIKSEQHRLNYERLRSLYVKLQHDLSNRTTNDLEEESKGKDADMQMDEDQPCVKSDVTKFPVKSQDPGSTQLGSAETPSQNYLSMAASNSFIRNPTSVTYLMDDRMEDVIPGMTAVPHNEILRQCSRWKELYVNLLDEFQHYKYSTDALILSNKEAVTEKVHEATQELDKIRAEQDIRVEKLTYKVDTVIRDKMILQTEIQAIREQLAEMSAKLQEKTVLCEALQRQIDEHTMGSSLEKRCEIPAHSEIQNNLHAAETRVQFLQEEISEINDKNVKLQDKILNIIQQSTKEISTLRDALTGTEEFAEKERMGLQSQREEALQHLQIQQAYIEDLDKFVNERVEENHEISKQVQNFATQVAQETEQTLKLLEERLKSTIEEKAKVEDSLLRASKVIRELTEEARRQRVTASRFITHIYQVLSIPPGDSHNEVCELRTLPYIVLSDNIINSIDEDCDMAHTYAIDTKIHMKELLKRVIFWSRQFELQKKRLRERVTQLEQFQTEQKTSVMEEIDRYRKKCSFYRDILRQLRRHIGPSVIDESLQKIIPPRIYEQASNWLNKTASPEEQVQKLLRGSSSEELAGDDEAPPDLPKPASNLSQAQNKFGQSAHLNPRPFISANLHTYLRKHERFVHILDNVEKYLAKTPEPAEVDGVETLEEEREGKEQKNPIRERPYVNFRDDLQCDPEQKSIERATQIPRKYTSQAVSPVERARPGKIILETFGDKYLVE</sequence>
<accession>A0A8J2LW84</accession>
<feature type="compositionally biased region" description="Basic and acidic residues" evidence="2">
    <location>
        <begin position="709"/>
        <end position="719"/>
    </location>
</feature>
<evidence type="ECO:0000256" key="1">
    <source>
        <dbReference type="SAM" id="Coils"/>
    </source>
</evidence>
<feature type="region of interest" description="Disordered" evidence="2">
    <location>
        <begin position="57"/>
        <end position="83"/>
    </location>
</feature>
<evidence type="ECO:0000313" key="4">
    <source>
        <dbReference type="Proteomes" id="UP000708208"/>
    </source>
</evidence>
<feature type="compositionally biased region" description="Polar residues" evidence="2">
    <location>
        <begin position="7"/>
        <end position="21"/>
    </location>
</feature>
<feature type="region of interest" description="Disordered" evidence="2">
    <location>
        <begin position="601"/>
        <end position="625"/>
    </location>
</feature>
<dbReference type="AlphaFoldDB" id="A0A8J2LW84"/>
<feature type="coiled-coil region" evidence="1">
    <location>
        <begin position="382"/>
        <end position="430"/>
    </location>
</feature>
<feature type="region of interest" description="Disordered" evidence="2">
    <location>
        <begin position="1"/>
        <end position="21"/>
    </location>
</feature>
<gene>
    <name evidence="3" type="ORF">AFUS01_LOCUS39153</name>
</gene>
<reference evidence="3" key="1">
    <citation type="submission" date="2021-06" db="EMBL/GenBank/DDBJ databases">
        <authorList>
            <person name="Hodson N. C."/>
            <person name="Mongue J. A."/>
            <person name="Jaron S. K."/>
        </authorList>
    </citation>
    <scope>NUCLEOTIDE SEQUENCE</scope>
</reference>